<proteinExistence type="predicted"/>
<dbReference type="RefSeq" id="WP_201090612.1">
    <property type="nucleotide sequence ID" value="NZ_CP067393.1"/>
</dbReference>
<keyword evidence="1" id="KW-0175">Coiled coil</keyword>
<evidence type="ECO:0000313" key="3">
    <source>
        <dbReference type="Proteomes" id="UP000595278"/>
    </source>
</evidence>
<protein>
    <submittedName>
        <fullName evidence="2">Uncharacterized protein</fullName>
    </submittedName>
</protein>
<name>A0A974NDQ3_9GAMM</name>
<feature type="coiled-coil region" evidence="1">
    <location>
        <begin position="90"/>
        <end position="117"/>
    </location>
</feature>
<dbReference type="EMBL" id="CP067393">
    <property type="protein sequence ID" value="QQP84715.1"/>
    <property type="molecule type" value="Genomic_DNA"/>
</dbReference>
<evidence type="ECO:0000256" key="1">
    <source>
        <dbReference type="SAM" id="Coils"/>
    </source>
</evidence>
<organism evidence="2 3">
    <name type="scientific">Entomomonas asaccharolytica</name>
    <dbReference type="NCBI Taxonomy" id="2785331"/>
    <lineage>
        <taxon>Bacteria</taxon>
        <taxon>Pseudomonadati</taxon>
        <taxon>Pseudomonadota</taxon>
        <taxon>Gammaproteobacteria</taxon>
        <taxon>Pseudomonadales</taxon>
        <taxon>Pseudomonadaceae</taxon>
        <taxon>Entomomonas</taxon>
    </lineage>
</organism>
<evidence type="ECO:0000313" key="2">
    <source>
        <dbReference type="EMBL" id="QQP84715.1"/>
    </source>
</evidence>
<keyword evidence="3" id="KW-1185">Reference proteome</keyword>
<reference evidence="2 3" key="1">
    <citation type="submission" date="2021-01" db="EMBL/GenBank/DDBJ databases">
        <title>Entomomonas sp. F2A isolated from a house cricket (Acheta domesticus).</title>
        <authorList>
            <person name="Spergser J."/>
            <person name="Busse H.-J."/>
        </authorList>
    </citation>
    <scope>NUCLEOTIDE SEQUENCE [LARGE SCALE GENOMIC DNA]</scope>
    <source>
        <strain evidence="2 3">F2A</strain>
    </source>
</reference>
<gene>
    <name evidence="2" type="ORF">JHT90_09880</name>
</gene>
<dbReference type="AlphaFoldDB" id="A0A974NDQ3"/>
<dbReference type="KEGG" id="eaz:JHT90_09880"/>
<accession>A0A974NDQ3</accession>
<sequence>MKKQLVALSLLIIIPMTCLGYGIDTNIFGGYPILRHVVLSPKPTQPSKIVNYMNPAEYNYYKSRVQQQLQDLEQYLFSIEYDELEMQKSRKEAMQAIKDMNKEFAEYEAKYQEKIDKE</sequence>
<dbReference type="Proteomes" id="UP000595278">
    <property type="component" value="Chromosome"/>
</dbReference>